<gene>
    <name evidence="2" type="ORF">LSAA_4852</name>
</gene>
<evidence type="ECO:0000313" key="3">
    <source>
        <dbReference type="Proteomes" id="UP000675881"/>
    </source>
</evidence>
<dbReference type="EMBL" id="HG994593">
    <property type="protein sequence ID" value="CAF2840329.1"/>
    <property type="molecule type" value="Genomic_DNA"/>
</dbReference>
<dbReference type="PANTHER" id="PTHR21261">
    <property type="entry name" value="BEAT PROTEIN"/>
    <property type="match status" value="1"/>
</dbReference>
<proteinExistence type="predicted"/>
<organism evidence="2 3">
    <name type="scientific">Lepeophtheirus salmonis</name>
    <name type="common">Salmon louse</name>
    <name type="synonym">Caligus salmonis</name>
    <dbReference type="NCBI Taxonomy" id="72036"/>
    <lineage>
        <taxon>Eukaryota</taxon>
        <taxon>Metazoa</taxon>
        <taxon>Ecdysozoa</taxon>
        <taxon>Arthropoda</taxon>
        <taxon>Crustacea</taxon>
        <taxon>Multicrustacea</taxon>
        <taxon>Hexanauplia</taxon>
        <taxon>Copepoda</taxon>
        <taxon>Siphonostomatoida</taxon>
        <taxon>Caligidae</taxon>
        <taxon>Lepeophtheirus</taxon>
    </lineage>
</organism>
<evidence type="ECO:0000313" key="2">
    <source>
        <dbReference type="EMBL" id="CAF2840329.1"/>
    </source>
</evidence>
<dbReference type="PANTHER" id="PTHR21261:SF15">
    <property type="entry name" value="BEATEN PATH IIIA, ISOFORM D-RELATED"/>
    <property type="match status" value="1"/>
</dbReference>
<protein>
    <submittedName>
        <fullName evidence="2">(salmon louse) hypothetical protein</fullName>
    </submittedName>
</protein>
<dbReference type="InterPro" id="IPR013783">
    <property type="entry name" value="Ig-like_fold"/>
</dbReference>
<sequence length="278" mass="31736">MKDSAVHQDIGGPKTYSSRRGQGVKPIQVSWAGCSSIQMTYFKVPKFVSLRDHALLECHFRMTEGTREKLLSVKWYRINESGELKEFYSYQPGKSPPAKKYSLPGIRVDMGRSNVQKVMLKKVNLDTSGRYRCEVTSRIRPKFDSKVNEEQLTVLELPEEGPIISGGRAEYQLGEQLELNCTSPRTFPPTNLHWYLNGQKIDSSTHFPIHRGSKNGLIIFLGDLLKEIATKLKHYYFRKHLKKERTEVFVVPLINVGSGILVPTSSSQRISQPFSRFL</sequence>
<dbReference type="OrthoDB" id="10015491at2759"/>
<reference evidence="2" key="1">
    <citation type="submission" date="2021-02" db="EMBL/GenBank/DDBJ databases">
        <authorList>
            <person name="Bekaert M."/>
        </authorList>
    </citation>
    <scope>NUCLEOTIDE SEQUENCE</scope>
    <source>
        <strain evidence="2">IoA-00</strain>
    </source>
</reference>
<keyword evidence="3" id="KW-1185">Reference proteome</keyword>
<dbReference type="Proteomes" id="UP000675881">
    <property type="component" value="Chromosome 14"/>
</dbReference>
<evidence type="ECO:0000259" key="1">
    <source>
        <dbReference type="PROSITE" id="PS50835"/>
    </source>
</evidence>
<dbReference type="AlphaFoldDB" id="A0A7R8H343"/>
<dbReference type="Gene3D" id="2.60.40.10">
    <property type="entry name" value="Immunoglobulins"/>
    <property type="match status" value="2"/>
</dbReference>
<dbReference type="SUPFAM" id="SSF48726">
    <property type="entry name" value="Immunoglobulin"/>
    <property type="match status" value="2"/>
</dbReference>
<dbReference type="InterPro" id="IPR007110">
    <property type="entry name" value="Ig-like_dom"/>
</dbReference>
<name>A0A7R8H343_LEPSM</name>
<dbReference type="PROSITE" id="PS50835">
    <property type="entry name" value="IG_LIKE"/>
    <property type="match status" value="2"/>
</dbReference>
<feature type="domain" description="Ig-like" evidence="1">
    <location>
        <begin position="158"/>
        <end position="200"/>
    </location>
</feature>
<accession>A0A7R8H343</accession>
<feature type="domain" description="Ig-like" evidence="1">
    <location>
        <begin position="56"/>
        <end position="153"/>
    </location>
</feature>
<dbReference type="InterPro" id="IPR036179">
    <property type="entry name" value="Ig-like_dom_sf"/>
</dbReference>